<keyword evidence="4" id="KW-1185">Reference proteome</keyword>
<proteinExistence type="predicted"/>
<feature type="signal peptide" evidence="1">
    <location>
        <begin position="1"/>
        <end position="31"/>
    </location>
</feature>
<evidence type="ECO:0000313" key="4">
    <source>
        <dbReference type="Proteomes" id="UP000581189"/>
    </source>
</evidence>
<name>A0A7W4DF26_9GAMM</name>
<evidence type="ECO:0000313" key="3">
    <source>
        <dbReference type="EMBL" id="MBB1521444.1"/>
    </source>
</evidence>
<reference evidence="3 4" key="1">
    <citation type="submission" date="2020-08" db="EMBL/GenBank/DDBJ databases">
        <authorList>
            <person name="Kim C.M."/>
        </authorList>
    </citation>
    <scope>NUCLEOTIDE SEQUENCE [LARGE SCALE GENOMIC DNA]</scope>
    <source>
        <strain evidence="3 4">SR9</strain>
    </source>
</reference>
<feature type="chain" id="PRO_5031313324" evidence="1">
    <location>
        <begin position="32"/>
        <end position="167"/>
    </location>
</feature>
<dbReference type="InterPro" id="IPR007029">
    <property type="entry name" value="YHS_dom"/>
</dbReference>
<dbReference type="EMBL" id="JACJFN010000006">
    <property type="protein sequence ID" value="MBB1521444.1"/>
    <property type="molecule type" value="Genomic_DNA"/>
</dbReference>
<evidence type="ECO:0000259" key="2">
    <source>
        <dbReference type="Pfam" id="PF04945"/>
    </source>
</evidence>
<keyword evidence="1" id="KW-0732">Signal</keyword>
<dbReference type="Pfam" id="PF04945">
    <property type="entry name" value="YHS"/>
    <property type="match status" value="1"/>
</dbReference>
<dbReference type="NCBIfam" id="NF041384">
    <property type="entry name" value="YHS_seleno_dom"/>
    <property type="match status" value="1"/>
</dbReference>
<evidence type="ECO:0000256" key="1">
    <source>
        <dbReference type="SAM" id="SignalP"/>
    </source>
</evidence>
<dbReference type="AlphaFoldDB" id="A0A7W4DF26"/>
<accession>A0A7W4DF26</accession>
<sequence>MNLKKSVIASSLAAALTLGAGALLTVTSSYAYDETSTAAINVDAQAVILKGYDSVAYFTKGMPTLGDKRFAAKHDGATYYFASAENLQKFQANPSQYAPQYGGYCAMGAALGKKLDVDPTQFKVVDGKLYLNVNADVFQKWSQDVAGNIQKAEANWPLIKDKAANTL</sequence>
<comment type="caution">
    <text evidence="3">The sequence shown here is derived from an EMBL/GenBank/DDBJ whole genome shotgun (WGS) entry which is preliminary data.</text>
</comment>
<dbReference type="Proteomes" id="UP000581189">
    <property type="component" value="Unassembled WGS sequence"/>
</dbReference>
<feature type="domain" description="YHS" evidence="2">
    <location>
        <begin position="55"/>
        <end position="101"/>
    </location>
</feature>
<protein>
    <submittedName>
        <fullName evidence="3">YHS domain-containing protein</fullName>
    </submittedName>
</protein>
<organism evidence="3 4">
    <name type="scientific">Aquipseudomonas guryensis</name>
    <dbReference type="NCBI Taxonomy" id="2759165"/>
    <lineage>
        <taxon>Bacteria</taxon>
        <taxon>Pseudomonadati</taxon>
        <taxon>Pseudomonadota</taxon>
        <taxon>Gammaproteobacteria</taxon>
        <taxon>Pseudomonadales</taxon>
        <taxon>Pseudomonadaceae</taxon>
        <taxon>Aquipseudomonas</taxon>
    </lineage>
</organism>
<gene>
    <name evidence="3" type="ORF">H3H45_19555</name>
</gene>
<dbReference type="RefSeq" id="WP_182835376.1">
    <property type="nucleotide sequence ID" value="NZ_JACJFN010000006.1"/>
</dbReference>